<evidence type="ECO:0000313" key="2">
    <source>
        <dbReference type="Proteomes" id="UP000325218"/>
    </source>
</evidence>
<reference evidence="1 2" key="1">
    <citation type="submission" date="2019-08" db="EMBL/GenBank/DDBJ databases">
        <title>Genome sequencing of Paenibacillus faecis DSM 23593(T).</title>
        <authorList>
            <person name="Kook J.-K."/>
            <person name="Park S.-N."/>
            <person name="Lim Y.K."/>
        </authorList>
    </citation>
    <scope>NUCLEOTIDE SEQUENCE [LARGE SCALE GENOMIC DNA]</scope>
    <source>
        <strain evidence="1 2">DSM 23593</strain>
    </source>
</reference>
<dbReference type="OrthoDB" id="8611321at2"/>
<evidence type="ECO:0008006" key="3">
    <source>
        <dbReference type="Google" id="ProtNLM"/>
    </source>
</evidence>
<dbReference type="AlphaFoldDB" id="A0A5D0CM95"/>
<name>A0A5D0CM95_9BACL</name>
<sequence>MNESLKRNINKLKTQLASNPDSILIGQIHDGNPQPEMEDKNGALAEYTQFLQECDGASFGEIILFPVRELSRNQFYVETLAGGTETWLFIGHILYEPLVINKTDGKVYMFYGDEPVDWPEECFGSFDHFLMDYAFGKKYLDLVPVDLEDGWVRLIRELDGWTTRLPY</sequence>
<dbReference type="EMBL" id="VSDO01000005">
    <property type="protein sequence ID" value="TYA10782.1"/>
    <property type="molecule type" value="Genomic_DNA"/>
</dbReference>
<accession>A0A5D0CM95</accession>
<comment type="caution">
    <text evidence="1">The sequence shown here is derived from an EMBL/GenBank/DDBJ whole genome shotgun (WGS) entry which is preliminary data.</text>
</comment>
<protein>
    <recommendedName>
        <fullName evidence="3">SMI1/KNR4 family protein</fullName>
    </recommendedName>
</protein>
<dbReference type="Proteomes" id="UP000325218">
    <property type="component" value="Unassembled WGS sequence"/>
</dbReference>
<dbReference type="SUPFAM" id="SSF160631">
    <property type="entry name" value="SMI1/KNR4-like"/>
    <property type="match status" value="1"/>
</dbReference>
<keyword evidence="2" id="KW-1185">Reference proteome</keyword>
<proteinExistence type="predicted"/>
<dbReference type="RefSeq" id="WP_148456773.1">
    <property type="nucleotide sequence ID" value="NZ_VSDO01000005.1"/>
</dbReference>
<dbReference type="InterPro" id="IPR037883">
    <property type="entry name" value="Knr4/Smi1-like_sf"/>
</dbReference>
<evidence type="ECO:0000313" key="1">
    <source>
        <dbReference type="EMBL" id="TYA10782.1"/>
    </source>
</evidence>
<organism evidence="1 2">
    <name type="scientific">Paenibacillus faecis</name>
    <dbReference type="NCBI Taxonomy" id="862114"/>
    <lineage>
        <taxon>Bacteria</taxon>
        <taxon>Bacillati</taxon>
        <taxon>Bacillota</taxon>
        <taxon>Bacilli</taxon>
        <taxon>Bacillales</taxon>
        <taxon>Paenibacillaceae</taxon>
        <taxon>Paenibacillus</taxon>
    </lineage>
</organism>
<gene>
    <name evidence="1" type="ORF">FRY98_23680</name>
</gene>